<sequence length="158" mass="18371">MSNFAMGRPGKRSRTELRLVCCAKNRDEMKQLEEKEDCFVIDFDPNDELDISNPSLSNDCHVIAEKGQVACRDYLHPRYACAKFPFKKTPHDIHCKRCYCYVCDLVAPCKDWVGLGPNGHCHAFYNKYWKNVKKLRRAYVKLLAISKRLDDFLMSSNI</sequence>
<gene>
    <name evidence="1" type="ORF">ACJIZ3_021300</name>
</gene>
<dbReference type="InterPro" id="IPR053234">
    <property type="entry name" value="RPM1_Interactor"/>
</dbReference>
<dbReference type="PANTHER" id="PTHR33443:SF30">
    <property type="entry name" value="SARCOSINE DEHYDROGENASE-2C PROTEIN"/>
    <property type="match status" value="1"/>
</dbReference>
<proteinExistence type="predicted"/>
<dbReference type="PANTHER" id="PTHR33443">
    <property type="entry name" value="ZGC:112980"/>
    <property type="match status" value="1"/>
</dbReference>
<reference evidence="1 2" key="1">
    <citation type="submission" date="2024-12" db="EMBL/GenBank/DDBJ databases">
        <title>The unique morphological basis and parallel evolutionary history of personate flowers in Penstemon.</title>
        <authorList>
            <person name="Depatie T.H."/>
            <person name="Wessinger C.A."/>
        </authorList>
    </citation>
    <scope>NUCLEOTIDE SEQUENCE [LARGE SCALE GENOMIC DNA]</scope>
    <source>
        <strain evidence="1">WTNN_2</strain>
        <tissue evidence="1">Leaf</tissue>
    </source>
</reference>
<dbReference type="EMBL" id="JBJXBP010000006">
    <property type="protein sequence ID" value="KAL3825271.1"/>
    <property type="molecule type" value="Genomic_DNA"/>
</dbReference>
<accession>A0ABD3SLK5</accession>
<dbReference type="Proteomes" id="UP001634393">
    <property type="component" value="Unassembled WGS sequence"/>
</dbReference>
<evidence type="ECO:0000313" key="2">
    <source>
        <dbReference type="Proteomes" id="UP001634393"/>
    </source>
</evidence>
<protein>
    <submittedName>
        <fullName evidence="1">Uncharacterized protein</fullName>
    </submittedName>
</protein>
<name>A0ABD3SLK5_9LAMI</name>
<keyword evidence="2" id="KW-1185">Reference proteome</keyword>
<dbReference type="AlphaFoldDB" id="A0ABD3SLK5"/>
<comment type="caution">
    <text evidence="1">The sequence shown here is derived from an EMBL/GenBank/DDBJ whole genome shotgun (WGS) entry which is preliminary data.</text>
</comment>
<evidence type="ECO:0000313" key="1">
    <source>
        <dbReference type="EMBL" id="KAL3825271.1"/>
    </source>
</evidence>
<organism evidence="1 2">
    <name type="scientific">Penstemon smallii</name>
    <dbReference type="NCBI Taxonomy" id="265156"/>
    <lineage>
        <taxon>Eukaryota</taxon>
        <taxon>Viridiplantae</taxon>
        <taxon>Streptophyta</taxon>
        <taxon>Embryophyta</taxon>
        <taxon>Tracheophyta</taxon>
        <taxon>Spermatophyta</taxon>
        <taxon>Magnoliopsida</taxon>
        <taxon>eudicotyledons</taxon>
        <taxon>Gunneridae</taxon>
        <taxon>Pentapetalae</taxon>
        <taxon>asterids</taxon>
        <taxon>lamiids</taxon>
        <taxon>Lamiales</taxon>
        <taxon>Plantaginaceae</taxon>
        <taxon>Cheloneae</taxon>
        <taxon>Penstemon</taxon>
    </lineage>
</organism>